<keyword evidence="2" id="KW-1185">Reference proteome</keyword>
<evidence type="ECO:0000313" key="1">
    <source>
        <dbReference type="EMBL" id="KAI8422057.1"/>
    </source>
</evidence>
<gene>
    <name evidence="1" type="ORF">MSG28_009954</name>
</gene>
<evidence type="ECO:0000313" key="2">
    <source>
        <dbReference type="Proteomes" id="UP001064048"/>
    </source>
</evidence>
<organism evidence="1 2">
    <name type="scientific">Choristoneura fumiferana</name>
    <name type="common">Spruce budworm moth</name>
    <name type="synonym">Archips fumiferana</name>
    <dbReference type="NCBI Taxonomy" id="7141"/>
    <lineage>
        <taxon>Eukaryota</taxon>
        <taxon>Metazoa</taxon>
        <taxon>Ecdysozoa</taxon>
        <taxon>Arthropoda</taxon>
        <taxon>Hexapoda</taxon>
        <taxon>Insecta</taxon>
        <taxon>Pterygota</taxon>
        <taxon>Neoptera</taxon>
        <taxon>Endopterygota</taxon>
        <taxon>Lepidoptera</taxon>
        <taxon>Glossata</taxon>
        <taxon>Ditrysia</taxon>
        <taxon>Tortricoidea</taxon>
        <taxon>Tortricidae</taxon>
        <taxon>Tortricinae</taxon>
        <taxon>Choristoneura</taxon>
    </lineage>
</organism>
<proteinExistence type="predicted"/>
<sequence>MPQPRTLVISVKDTESVSLGAMAKFGKFQCWQYALAMLPLLFTAMSNINYVFAAAADEARCLVPQCEGAQPALAPPPWWPARAPPRCSRPMLAAGALNCSADSFTNLSEPCDAWVYGSRNSIVAEFDLACQEWKRTLVGTVHNIGVMISMPLMGFVSDRWGRRKSIIVSGLGLAVGAFKTLTAGPGWTGYPLYMLLELLEAALVTGTYTTCFVLMLELVGKNRRVISALVLGIMIAAGELLLALIVWLVPYWRHFQLFLYCPAFIFLTYIFLLDESLRWLIVNEKNDKAVMLVQKIAKWNGIPVSRKMIDGIRNSKVAFDADVEVEKEKFHPKLLFSSTMLLKRLLVCSWWWFTAAFVYYGLLINSVSLPGNKIVNFALSSLSTLIAEFVAAYLLNKIGRKFTLLGGFLLCGVCCVSEAFIPKAATTELIVIFLLGKMCISVCFNAIYVYTSELVPTSARGCLVGACSMLARVGSVLAPLTPLLGAWWPPMPILLFGGAALTAAGATLTTPETLRRALPDTVAQATQQQQ</sequence>
<protein>
    <submittedName>
        <fullName evidence="1">Uncharacterized protein</fullName>
    </submittedName>
</protein>
<reference evidence="1 2" key="1">
    <citation type="journal article" date="2022" name="Genome Biol. Evol.">
        <title>The Spruce Budworm Genome: Reconstructing the Evolutionary History of Antifreeze Proteins.</title>
        <authorList>
            <person name="Beliveau C."/>
            <person name="Gagne P."/>
            <person name="Picq S."/>
            <person name="Vernygora O."/>
            <person name="Keeling C.I."/>
            <person name="Pinkney K."/>
            <person name="Doucet D."/>
            <person name="Wen F."/>
            <person name="Johnston J.S."/>
            <person name="Maaroufi H."/>
            <person name="Boyle B."/>
            <person name="Laroche J."/>
            <person name="Dewar K."/>
            <person name="Juretic N."/>
            <person name="Blackburn G."/>
            <person name="Nisole A."/>
            <person name="Brunet B."/>
            <person name="Brandao M."/>
            <person name="Lumley L."/>
            <person name="Duan J."/>
            <person name="Quan G."/>
            <person name="Lucarotti C.J."/>
            <person name="Roe A.D."/>
            <person name="Sperling F.A.H."/>
            <person name="Levesque R.C."/>
            <person name="Cusson M."/>
        </authorList>
    </citation>
    <scope>NUCLEOTIDE SEQUENCE [LARGE SCALE GENOMIC DNA]</scope>
    <source>
        <strain evidence="1">Glfc:IPQL:Cfum</strain>
    </source>
</reference>
<dbReference type="EMBL" id="CM046116">
    <property type="protein sequence ID" value="KAI8422057.1"/>
    <property type="molecule type" value="Genomic_DNA"/>
</dbReference>
<name>A0ACC0JD86_CHOFU</name>
<comment type="caution">
    <text evidence="1">The sequence shown here is derived from an EMBL/GenBank/DDBJ whole genome shotgun (WGS) entry which is preliminary data.</text>
</comment>
<dbReference type="Proteomes" id="UP001064048">
    <property type="component" value="Chromosome 16"/>
</dbReference>
<accession>A0ACC0JD86</accession>